<comment type="caution">
    <text evidence="1">The sequence shown here is derived from an EMBL/GenBank/DDBJ whole genome shotgun (WGS) entry which is preliminary data.</text>
</comment>
<keyword evidence="2" id="KW-1185">Reference proteome</keyword>
<sequence length="103" mass="11439">MFQNSLQTRFSRQGLYQFAGTNLGAKTYITVGLIDRIGEDMFTQLCCYGGQLAQLGAHLAFAPPRSGHFDFTKGGVFVNYVTLVVPFWNQRGKEITSLLIPTT</sequence>
<dbReference type="Proteomes" id="UP000024635">
    <property type="component" value="Unassembled WGS sequence"/>
</dbReference>
<name>A0A016V463_9BILA</name>
<accession>A0A016V463</accession>
<organism evidence="1 2">
    <name type="scientific">Ancylostoma ceylanicum</name>
    <dbReference type="NCBI Taxonomy" id="53326"/>
    <lineage>
        <taxon>Eukaryota</taxon>
        <taxon>Metazoa</taxon>
        <taxon>Ecdysozoa</taxon>
        <taxon>Nematoda</taxon>
        <taxon>Chromadorea</taxon>
        <taxon>Rhabditida</taxon>
        <taxon>Rhabditina</taxon>
        <taxon>Rhabditomorpha</taxon>
        <taxon>Strongyloidea</taxon>
        <taxon>Ancylostomatidae</taxon>
        <taxon>Ancylostomatinae</taxon>
        <taxon>Ancylostoma</taxon>
    </lineage>
</organism>
<protein>
    <submittedName>
        <fullName evidence="1">Uncharacterized protein</fullName>
    </submittedName>
</protein>
<reference evidence="2" key="1">
    <citation type="journal article" date="2015" name="Nat. Genet.">
        <title>The genome and transcriptome of the zoonotic hookworm Ancylostoma ceylanicum identify infection-specific gene families.</title>
        <authorList>
            <person name="Schwarz E.M."/>
            <person name="Hu Y."/>
            <person name="Antoshechkin I."/>
            <person name="Miller M.M."/>
            <person name="Sternberg P.W."/>
            <person name="Aroian R.V."/>
        </authorList>
    </citation>
    <scope>NUCLEOTIDE SEQUENCE</scope>
    <source>
        <strain evidence="2">HY135</strain>
    </source>
</reference>
<evidence type="ECO:0000313" key="1">
    <source>
        <dbReference type="EMBL" id="EYC22245.1"/>
    </source>
</evidence>
<proteinExistence type="predicted"/>
<evidence type="ECO:0000313" key="2">
    <source>
        <dbReference type="Proteomes" id="UP000024635"/>
    </source>
</evidence>
<dbReference type="AlphaFoldDB" id="A0A016V463"/>
<dbReference type="EMBL" id="JARK01001353">
    <property type="protein sequence ID" value="EYC22245.1"/>
    <property type="molecule type" value="Genomic_DNA"/>
</dbReference>
<gene>
    <name evidence="1" type="primary">Acey_s0017.g3238</name>
    <name evidence="1" type="ORF">Y032_0017g3238</name>
</gene>